<dbReference type="Proteomes" id="UP000016487">
    <property type="component" value="Unassembled WGS sequence"/>
</dbReference>
<gene>
    <name evidence="1" type="ORF">PCIT_b1010</name>
</gene>
<evidence type="ECO:0000313" key="2">
    <source>
        <dbReference type="Proteomes" id="UP000016487"/>
    </source>
</evidence>
<proteinExistence type="predicted"/>
<sequence>MKLLKPRFISLLFIQKSPFTKWAGTIIIYYEFFIKIKSITQQ</sequence>
<protein>
    <submittedName>
        <fullName evidence="1">Uncharacterized protein</fullName>
    </submittedName>
</protein>
<accession>A0AAD4FQ95</accession>
<dbReference type="AlphaFoldDB" id="A0AAD4FQ95"/>
<name>A0AAD4FQ95_9GAMM</name>
<comment type="caution">
    <text evidence="1">The sequence shown here is derived from an EMBL/GenBank/DDBJ whole genome shotgun (WGS) entry which is preliminary data.</text>
</comment>
<organism evidence="1 2">
    <name type="scientific">Pseudoalteromonas citrea</name>
    <dbReference type="NCBI Taxonomy" id="43655"/>
    <lineage>
        <taxon>Bacteria</taxon>
        <taxon>Pseudomonadati</taxon>
        <taxon>Pseudomonadota</taxon>
        <taxon>Gammaproteobacteria</taxon>
        <taxon>Alteromonadales</taxon>
        <taxon>Pseudoalteromonadaceae</taxon>
        <taxon>Pseudoalteromonas</taxon>
    </lineage>
</organism>
<reference evidence="1" key="1">
    <citation type="journal article" date="2012" name="J. Bacteriol.">
        <title>Genome sequences of type strains of seven species of the marine bacterium Pseudoalteromonas.</title>
        <authorList>
            <person name="Xie B.B."/>
            <person name="Shu Y.L."/>
            <person name="Qin Q.L."/>
            <person name="Rong J.C."/>
            <person name="Zhang X.Y."/>
            <person name="Chen X.L."/>
            <person name="Shi M."/>
            <person name="He H.L."/>
            <person name="Zhou B.C."/>
            <person name="Zhang Y.Z."/>
        </authorList>
    </citation>
    <scope>NUCLEOTIDE SEQUENCE</scope>
    <source>
        <strain evidence="1">DSM 8771</strain>
    </source>
</reference>
<dbReference type="EMBL" id="AHBZ03000027">
    <property type="protein sequence ID" value="KAF7764910.1"/>
    <property type="molecule type" value="Genomic_DNA"/>
</dbReference>
<evidence type="ECO:0000313" key="1">
    <source>
        <dbReference type="EMBL" id="KAF7764910.1"/>
    </source>
</evidence>
<reference evidence="1" key="2">
    <citation type="submission" date="2015-03" db="EMBL/GenBank/DDBJ databases">
        <title>Genome sequence of Pseudoalteromonas citrea.</title>
        <authorList>
            <person name="Xie B.-B."/>
            <person name="Rong J.-C."/>
            <person name="Qin Q.-L."/>
            <person name="Zhang Y.-Z."/>
        </authorList>
    </citation>
    <scope>NUCLEOTIDE SEQUENCE</scope>
    <source>
        <strain evidence="1">DSM 8771</strain>
    </source>
</reference>